<name>A0A9P0HNV4_NEZVI</name>
<dbReference type="InterPro" id="IPR013783">
    <property type="entry name" value="Ig-like_fold"/>
</dbReference>
<dbReference type="OrthoDB" id="10031887at2759"/>
<dbReference type="Pfam" id="PF13895">
    <property type="entry name" value="Ig_2"/>
    <property type="match status" value="1"/>
</dbReference>
<dbReference type="Pfam" id="PF07679">
    <property type="entry name" value="I-set"/>
    <property type="match status" value="1"/>
</dbReference>
<feature type="domain" description="Ig-like" evidence="1">
    <location>
        <begin position="97"/>
        <end position="197"/>
    </location>
</feature>
<dbReference type="InterPro" id="IPR007110">
    <property type="entry name" value="Ig-like_dom"/>
</dbReference>
<feature type="domain" description="Ig-like" evidence="1">
    <location>
        <begin position="201"/>
        <end position="284"/>
    </location>
</feature>
<dbReference type="InterPro" id="IPR037448">
    <property type="entry name" value="Zig-8"/>
</dbReference>
<dbReference type="Gene3D" id="2.60.40.10">
    <property type="entry name" value="Immunoglobulins"/>
    <property type="match status" value="2"/>
</dbReference>
<keyword evidence="3" id="KW-1185">Reference proteome</keyword>
<dbReference type="Proteomes" id="UP001152798">
    <property type="component" value="Chromosome 6"/>
</dbReference>
<protein>
    <recommendedName>
        <fullName evidence="1">Ig-like domain-containing protein</fullName>
    </recommendedName>
</protein>
<dbReference type="InterPro" id="IPR036179">
    <property type="entry name" value="Ig-like_dom_sf"/>
</dbReference>
<dbReference type="EMBL" id="OV725082">
    <property type="protein sequence ID" value="CAH1404811.1"/>
    <property type="molecule type" value="Genomic_DNA"/>
</dbReference>
<dbReference type="GO" id="GO:0050808">
    <property type="term" value="P:synapse organization"/>
    <property type="evidence" value="ECO:0007669"/>
    <property type="project" value="TreeGrafter"/>
</dbReference>
<dbReference type="PANTHER" id="PTHR23279">
    <property type="entry name" value="DEFECTIVE PROBOSCIS EXTENSION RESPONSE DPR -RELATED"/>
    <property type="match status" value="1"/>
</dbReference>
<evidence type="ECO:0000259" key="1">
    <source>
        <dbReference type="PROSITE" id="PS50835"/>
    </source>
</evidence>
<dbReference type="SMART" id="SM00408">
    <property type="entry name" value="IGc2"/>
    <property type="match status" value="2"/>
</dbReference>
<dbReference type="InterPro" id="IPR013098">
    <property type="entry name" value="Ig_I-set"/>
</dbReference>
<dbReference type="SUPFAM" id="SSF48726">
    <property type="entry name" value="Immunoglobulin"/>
    <property type="match status" value="2"/>
</dbReference>
<dbReference type="PANTHER" id="PTHR23279:SF45">
    <property type="entry name" value="DEFECTIVE PROBOSCIS EXTENSION RESPONSE 12, ISOFORM C"/>
    <property type="match status" value="1"/>
</dbReference>
<evidence type="ECO:0000313" key="3">
    <source>
        <dbReference type="Proteomes" id="UP001152798"/>
    </source>
</evidence>
<reference evidence="2" key="1">
    <citation type="submission" date="2022-01" db="EMBL/GenBank/DDBJ databases">
        <authorList>
            <person name="King R."/>
        </authorList>
    </citation>
    <scope>NUCLEOTIDE SEQUENCE</scope>
</reference>
<dbReference type="InterPro" id="IPR003599">
    <property type="entry name" value="Ig_sub"/>
</dbReference>
<accession>A0A9P0HNV4</accession>
<dbReference type="SMART" id="SM00409">
    <property type="entry name" value="IG"/>
    <property type="match status" value="2"/>
</dbReference>
<sequence length="333" mass="37854">MAHPPMLRILIEHDEDPLNLNNNTIWNLLKFQTNLYPQYLHGDSSLNDTIAIDEEFDHTGSQGSQEHPMEEMLEKMKEVDKVGRRRSRATQSSEDMPVFDNTLNTNVTAELGSTVYLSCRVTNLKNMTVGWIRMKDKHVLTYGIYSFAHDQRFQIRHREDPDDWKLLIKHVMKKDEGPYRCQVSNGTEVLSQNFNLLVAVPTARIIGAGEIRIKQGSAISLVCVIENILTPPGVVRWYHNDEMIKYEEEESQMVEVVTDHRGKKALVKLFIPSADPIHSGNYTCKTWSATSDPVHVFVSTDGDNIVGVKQAVTQAAPNTKPFMLLLLLAYFLS</sequence>
<organism evidence="2 3">
    <name type="scientific">Nezara viridula</name>
    <name type="common">Southern green stink bug</name>
    <name type="synonym">Cimex viridulus</name>
    <dbReference type="NCBI Taxonomy" id="85310"/>
    <lineage>
        <taxon>Eukaryota</taxon>
        <taxon>Metazoa</taxon>
        <taxon>Ecdysozoa</taxon>
        <taxon>Arthropoda</taxon>
        <taxon>Hexapoda</taxon>
        <taxon>Insecta</taxon>
        <taxon>Pterygota</taxon>
        <taxon>Neoptera</taxon>
        <taxon>Paraneoptera</taxon>
        <taxon>Hemiptera</taxon>
        <taxon>Heteroptera</taxon>
        <taxon>Panheteroptera</taxon>
        <taxon>Pentatomomorpha</taxon>
        <taxon>Pentatomoidea</taxon>
        <taxon>Pentatomidae</taxon>
        <taxon>Pentatominae</taxon>
        <taxon>Nezara</taxon>
    </lineage>
</organism>
<dbReference type="GO" id="GO:0032589">
    <property type="term" value="C:neuron projection membrane"/>
    <property type="evidence" value="ECO:0007669"/>
    <property type="project" value="TreeGrafter"/>
</dbReference>
<evidence type="ECO:0000313" key="2">
    <source>
        <dbReference type="EMBL" id="CAH1404811.1"/>
    </source>
</evidence>
<dbReference type="PROSITE" id="PS50835">
    <property type="entry name" value="IG_LIKE"/>
    <property type="match status" value="2"/>
</dbReference>
<dbReference type="AlphaFoldDB" id="A0A9P0HNV4"/>
<dbReference type="InterPro" id="IPR003598">
    <property type="entry name" value="Ig_sub2"/>
</dbReference>
<proteinExistence type="predicted"/>
<gene>
    <name evidence="2" type="ORF">NEZAVI_LOCUS13155</name>
</gene>